<dbReference type="PROSITE" id="PS01159">
    <property type="entry name" value="WW_DOMAIN_1"/>
    <property type="match status" value="1"/>
</dbReference>
<evidence type="ECO:0000259" key="2">
    <source>
        <dbReference type="PROSITE" id="PS50020"/>
    </source>
</evidence>
<sequence>MNQARLSSLSILSVENSIAEDSGDENAIDTDAMTDDILEISSELIDKLTFLLSAPSTHASFSGVFFQLQTRFVDWQAGALDSTYFMARLKELEQYIQHYETGVISGEWTYQWDRENKRYFFINTRTQHSQWTYPEELCNQDKSSWVQSQAEAGPSSASSFAAERDDLQTVSSSSTMHENSAQKHSTSSFTLESKDNSSGSRWILQSSPPPPPPGVDSPPPPPHTPPPKSPPPPPPDSTETLREPEDMDLENSNDSSSFLFVNNKTMADDGRLQFISMVEQSSKRSPVSFANASIFNAVSSTSMSGCEDLSTVSKLSHSVPHSLECSEINNVHWSRPSCSSQVKINSNSTGSVLSIDVPVNLNEEKNSDIHASSSNGVCSSQSDALHLKPVKPGNAVSKKEKKKTKIQPGLGLKKKNIPSLVEKWQKIKEQQDREDNDPDDCKSVNSF</sequence>
<dbReference type="Proteomes" id="UP000499080">
    <property type="component" value="Unassembled WGS sequence"/>
</dbReference>
<reference evidence="3 4" key="1">
    <citation type="journal article" date="2019" name="Sci. Rep.">
        <title>Orb-weaving spider Araneus ventricosus genome elucidates the spidroin gene catalogue.</title>
        <authorList>
            <person name="Kono N."/>
            <person name="Nakamura H."/>
            <person name="Ohtoshi R."/>
            <person name="Moran D.A.P."/>
            <person name="Shinohara A."/>
            <person name="Yoshida Y."/>
            <person name="Fujiwara M."/>
            <person name="Mori M."/>
            <person name="Tomita M."/>
            <person name="Arakawa K."/>
        </authorList>
    </citation>
    <scope>NUCLEOTIDE SEQUENCE [LARGE SCALE GENOMIC DNA]</scope>
</reference>
<evidence type="ECO:0000313" key="3">
    <source>
        <dbReference type="EMBL" id="GBN65086.1"/>
    </source>
</evidence>
<feature type="compositionally biased region" description="Polar residues" evidence="1">
    <location>
        <begin position="144"/>
        <end position="159"/>
    </location>
</feature>
<dbReference type="PANTHER" id="PTHR46697">
    <property type="entry name" value="FORMIN-BINDING PROTEIN 4"/>
    <property type="match status" value="1"/>
</dbReference>
<feature type="domain" description="WW" evidence="2">
    <location>
        <begin position="102"/>
        <end position="136"/>
    </location>
</feature>
<gene>
    <name evidence="3" type="ORF">AVEN_156015_1</name>
</gene>
<dbReference type="PROSITE" id="PS50020">
    <property type="entry name" value="WW_DOMAIN_2"/>
    <property type="match status" value="1"/>
</dbReference>
<comment type="caution">
    <text evidence="3">The sequence shown here is derived from an EMBL/GenBank/DDBJ whole genome shotgun (WGS) entry which is preliminary data.</text>
</comment>
<feature type="region of interest" description="Disordered" evidence="1">
    <location>
        <begin position="144"/>
        <end position="258"/>
    </location>
</feature>
<dbReference type="EMBL" id="BGPR01014413">
    <property type="protein sequence ID" value="GBN65086.1"/>
    <property type="molecule type" value="Genomic_DNA"/>
</dbReference>
<evidence type="ECO:0000313" key="4">
    <source>
        <dbReference type="Proteomes" id="UP000499080"/>
    </source>
</evidence>
<dbReference type="InterPro" id="IPR001202">
    <property type="entry name" value="WW_dom"/>
</dbReference>
<feature type="region of interest" description="Disordered" evidence="1">
    <location>
        <begin position="427"/>
        <end position="447"/>
    </location>
</feature>
<protein>
    <recommendedName>
        <fullName evidence="2">WW domain-containing protein</fullName>
    </recommendedName>
</protein>
<dbReference type="OrthoDB" id="6437352at2759"/>
<dbReference type="Gene3D" id="2.20.70.10">
    <property type="match status" value="1"/>
</dbReference>
<evidence type="ECO:0000256" key="1">
    <source>
        <dbReference type="SAM" id="MobiDB-lite"/>
    </source>
</evidence>
<dbReference type="CDD" id="cd00201">
    <property type="entry name" value="WW"/>
    <property type="match status" value="1"/>
</dbReference>
<accession>A0A4Y2QP69</accession>
<dbReference type="SUPFAM" id="SSF51045">
    <property type="entry name" value="WW domain"/>
    <property type="match status" value="1"/>
</dbReference>
<feature type="compositionally biased region" description="Polar residues" evidence="1">
    <location>
        <begin position="369"/>
        <end position="383"/>
    </location>
</feature>
<proteinExistence type="predicted"/>
<feature type="compositionally biased region" description="Pro residues" evidence="1">
    <location>
        <begin position="207"/>
        <end position="236"/>
    </location>
</feature>
<feature type="region of interest" description="Disordered" evidence="1">
    <location>
        <begin position="368"/>
        <end position="414"/>
    </location>
</feature>
<dbReference type="InterPro" id="IPR053076">
    <property type="entry name" value="WW_domain_protein"/>
</dbReference>
<dbReference type="PANTHER" id="PTHR46697:SF1">
    <property type="entry name" value="FORMIN-BINDING PROTEIN 4"/>
    <property type="match status" value="1"/>
</dbReference>
<name>A0A4Y2QP69_ARAVE</name>
<dbReference type="AlphaFoldDB" id="A0A4Y2QP69"/>
<feature type="compositionally biased region" description="Polar residues" evidence="1">
    <location>
        <begin position="168"/>
        <end position="205"/>
    </location>
</feature>
<keyword evidence="4" id="KW-1185">Reference proteome</keyword>
<organism evidence="3 4">
    <name type="scientific">Araneus ventricosus</name>
    <name type="common">Orbweaver spider</name>
    <name type="synonym">Epeira ventricosa</name>
    <dbReference type="NCBI Taxonomy" id="182803"/>
    <lineage>
        <taxon>Eukaryota</taxon>
        <taxon>Metazoa</taxon>
        <taxon>Ecdysozoa</taxon>
        <taxon>Arthropoda</taxon>
        <taxon>Chelicerata</taxon>
        <taxon>Arachnida</taxon>
        <taxon>Araneae</taxon>
        <taxon>Araneomorphae</taxon>
        <taxon>Entelegynae</taxon>
        <taxon>Araneoidea</taxon>
        <taxon>Araneidae</taxon>
        <taxon>Araneus</taxon>
    </lineage>
</organism>
<dbReference type="InterPro" id="IPR036020">
    <property type="entry name" value="WW_dom_sf"/>
</dbReference>